<accession>A0A5B1CR62</accession>
<comment type="caution">
    <text evidence="1">The sequence shown here is derived from an EMBL/GenBank/DDBJ whole genome shotgun (WGS) entry which is preliminary data.</text>
</comment>
<protein>
    <submittedName>
        <fullName evidence="1">Uncharacterized protein</fullName>
    </submittedName>
</protein>
<sequence length="96" mass="11026">MTKEVRKRVDGEVFNARTRRRKVAKVLEMKLLGVFATWRRGDVATLRFSFLILRRGLTGELKVNGGEKFTYNPRHLPVAWAPGPCVIDDQRSQKKG</sequence>
<proteinExistence type="predicted"/>
<gene>
    <name evidence="1" type="ORF">LF1_50190</name>
</gene>
<organism evidence="1 2">
    <name type="scientific">Rubripirellula obstinata</name>
    <dbReference type="NCBI Taxonomy" id="406547"/>
    <lineage>
        <taxon>Bacteria</taxon>
        <taxon>Pseudomonadati</taxon>
        <taxon>Planctomycetota</taxon>
        <taxon>Planctomycetia</taxon>
        <taxon>Pirellulales</taxon>
        <taxon>Pirellulaceae</taxon>
        <taxon>Rubripirellula</taxon>
    </lineage>
</organism>
<keyword evidence="2" id="KW-1185">Reference proteome</keyword>
<dbReference type="Proteomes" id="UP000322699">
    <property type="component" value="Unassembled WGS sequence"/>
</dbReference>
<evidence type="ECO:0000313" key="1">
    <source>
        <dbReference type="EMBL" id="KAA1262455.1"/>
    </source>
</evidence>
<dbReference type="AlphaFoldDB" id="A0A5B1CR62"/>
<name>A0A5B1CR62_9BACT</name>
<dbReference type="EMBL" id="VRLW01000001">
    <property type="protein sequence ID" value="KAA1262455.1"/>
    <property type="molecule type" value="Genomic_DNA"/>
</dbReference>
<reference evidence="1 2" key="1">
    <citation type="submission" date="2019-08" db="EMBL/GenBank/DDBJ databases">
        <title>Deep-cultivation of Planctomycetes and their phenomic and genomic characterization uncovers novel biology.</title>
        <authorList>
            <person name="Wiegand S."/>
            <person name="Jogler M."/>
            <person name="Boedeker C."/>
            <person name="Pinto D."/>
            <person name="Vollmers J."/>
            <person name="Rivas-Marin E."/>
            <person name="Kohn T."/>
            <person name="Peeters S.H."/>
            <person name="Heuer A."/>
            <person name="Rast P."/>
            <person name="Oberbeckmann S."/>
            <person name="Bunk B."/>
            <person name="Jeske O."/>
            <person name="Meyerdierks A."/>
            <person name="Storesund J.E."/>
            <person name="Kallscheuer N."/>
            <person name="Luecker S."/>
            <person name="Lage O.M."/>
            <person name="Pohl T."/>
            <person name="Merkel B.J."/>
            <person name="Hornburger P."/>
            <person name="Mueller R.-W."/>
            <person name="Bruemmer F."/>
            <person name="Labrenz M."/>
            <person name="Spormann A.M."/>
            <person name="Op Den Camp H."/>
            <person name="Overmann J."/>
            <person name="Amann R."/>
            <person name="Jetten M.S.M."/>
            <person name="Mascher T."/>
            <person name="Medema M.H."/>
            <person name="Devos D.P."/>
            <person name="Kaster A.-K."/>
            <person name="Ovreas L."/>
            <person name="Rohde M."/>
            <person name="Galperin M.Y."/>
            <person name="Jogler C."/>
        </authorList>
    </citation>
    <scope>NUCLEOTIDE SEQUENCE [LARGE SCALE GENOMIC DNA]</scope>
    <source>
        <strain evidence="1 2">LF1</strain>
    </source>
</reference>
<evidence type="ECO:0000313" key="2">
    <source>
        <dbReference type="Proteomes" id="UP000322699"/>
    </source>
</evidence>